<protein>
    <submittedName>
        <fullName evidence="2">Helix-turn-helix domain-containing protein</fullName>
    </submittedName>
</protein>
<sequence length="86" mass="10459">MNEDIIKRIDELMRVQQHILLKLNSFDIYRKNLITNWYDSADIKRLLNISTATLFRLRRSKTIQSAKISGKWYYRLPDFEEFKYNG</sequence>
<keyword evidence="3" id="KW-1185">Reference proteome</keyword>
<organism evidence="2 3">
    <name type="scientific">Pedobacter agri</name>
    <dbReference type="NCBI Taxonomy" id="454586"/>
    <lineage>
        <taxon>Bacteria</taxon>
        <taxon>Pseudomonadati</taxon>
        <taxon>Bacteroidota</taxon>
        <taxon>Sphingobacteriia</taxon>
        <taxon>Sphingobacteriales</taxon>
        <taxon>Sphingobacteriaceae</taxon>
        <taxon>Pedobacter</taxon>
    </lineage>
</organism>
<dbReference type="Pfam" id="PF12728">
    <property type="entry name" value="HTH_17"/>
    <property type="match status" value="1"/>
</dbReference>
<dbReference type="InterPro" id="IPR041657">
    <property type="entry name" value="HTH_17"/>
</dbReference>
<evidence type="ECO:0000313" key="3">
    <source>
        <dbReference type="Proteomes" id="UP001142592"/>
    </source>
</evidence>
<proteinExistence type="predicted"/>
<dbReference type="RefSeq" id="WP_157258983.1">
    <property type="nucleotide sequence ID" value="NZ_JAPJUH010000001.1"/>
</dbReference>
<dbReference type="AlphaFoldDB" id="A0A9X3I7Z3"/>
<comment type="caution">
    <text evidence="2">The sequence shown here is derived from an EMBL/GenBank/DDBJ whole genome shotgun (WGS) entry which is preliminary data.</text>
</comment>
<name>A0A9X3I7Z3_9SPHI</name>
<feature type="domain" description="Helix-turn-helix" evidence="1">
    <location>
        <begin position="37"/>
        <end position="82"/>
    </location>
</feature>
<accession>A0A9X3I7Z3</accession>
<gene>
    <name evidence="2" type="ORF">OQZ29_03005</name>
</gene>
<reference evidence="2" key="1">
    <citation type="submission" date="2022-11" db="EMBL/GenBank/DDBJ databases">
        <authorList>
            <person name="Graham C."/>
            <person name="Newman J.D."/>
        </authorList>
    </citation>
    <scope>NUCLEOTIDE SEQUENCE</scope>
    <source>
        <strain evidence="2">DSM 19486</strain>
    </source>
</reference>
<evidence type="ECO:0000313" key="2">
    <source>
        <dbReference type="EMBL" id="MCX3263695.1"/>
    </source>
</evidence>
<dbReference type="Proteomes" id="UP001142592">
    <property type="component" value="Unassembled WGS sequence"/>
</dbReference>
<evidence type="ECO:0000259" key="1">
    <source>
        <dbReference type="Pfam" id="PF12728"/>
    </source>
</evidence>
<dbReference type="EMBL" id="JAPJUH010000001">
    <property type="protein sequence ID" value="MCX3263695.1"/>
    <property type="molecule type" value="Genomic_DNA"/>
</dbReference>